<dbReference type="EMBL" id="LAZR01047594">
    <property type="protein sequence ID" value="KKK93858.1"/>
    <property type="molecule type" value="Genomic_DNA"/>
</dbReference>
<dbReference type="AlphaFoldDB" id="A0A0F8ZJ85"/>
<gene>
    <name evidence="1" type="ORF">LCGC14_2688700</name>
</gene>
<dbReference type="Gene3D" id="2.60.120.260">
    <property type="entry name" value="Galactose-binding domain-like"/>
    <property type="match status" value="1"/>
</dbReference>
<proteinExistence type="predicted"/>
<protein>
    <submittedName>
        <fullName evidence="1">Uncharacterized protein</fullName>
    </submittedName>
</protein>
<organism evidence="1">
    <name type="scientific">marine sediment metagenome</name>
    <dbReference type="NCBI Taxonomy" id="412755"/>
    <lineage>
        <taxon>unclassified sequences</taxon>
        <taxon>metagenomes</taxon>
        <taxon>ecological metagenomes</taxon>
    </lineage>
</organism>
<name>A0A0F8ZJ85_9ZZZZ</name>
<feature type="non-terminal residue" evidence="1">
    <location>
        <position position="264"/>
    </location>
</feature>
<comment type="caution">
    <text evidence="1">The sequence shown here is derived from an EMBL/GenBank/DDBJ whole genome shotgun (WGS) entry which is preliminary data.</text>
</comment>
<accession>A0A0F8ZJ85</accession>
<sequence>MAPVRFEIWTRPDTGTFTRKFPLVDVVDYTLKLGMFGSGTLVVPRDLARLDDILFVDPANHANDVGSLIRAYVGSSHLFDFYASRMAIEFGDLGKRTAKITGGALGSALERTRLRQFDWATGGEADVITPDWEYGVGSNLLQNPGLEDGIPSFTFEDGIMYGFLANTAAGYVALADGPNTTQDEAESGTWSMTFDAPTTVHESGVISTPISCLPGGNITVDSKFLSNTSSKRFTAYITVEDGFVDSSTNGDVRNGKVYVELDAA</sequence>
<reference evidence="1" key="1">
    <citation type="journal article" date="2015" name="Nature">
        <title>Complex archaea that bridge the gap between prokaryotes and eukaryotes.</title>
        <authorList>
            <person name="Spang A."/>
            <person name="Saw J.H."/>
            <person name="Jorgensen S.L."/>
            <person name="Zaremba-Niedzwiedzka K."/>
            <person name="Martijn J."/>
            <person name="Lind A.E."/>
            <person name="van Eijk R."/>
            <person name="Schleper C."/>
            <person name="Guy L."/>
            <person name="Ettema T.J."/>
        </authorList>
    </citation>
    <scope>NUCLEOTIDE SEQUENCE</scope>
</reference>
<evidence type="ECO:0000313" key="1">
    <source>
        <dbReference type="EMBL" id="KKK93858.1"/>
    </source>
</evidence>